<dbReference type="EMBL" id="JAGQHS010000025">
    <property type="protein sequence ID" value="MCA9755528.1"/>
    <property type="molecule type" value="Genomic_DNA"/>
</dbReference>
<dbReference type="Proteomes" id="UP000739538">
    <property type="component" value="Unassembled WGS sequence"/>
</dbReference>
<evidence type="ECO:0000313" key="4">
    <source>
        <dbReference type="Proteomes" id="UP000739538"/>
    </source>
</evidence>
<protein>
    <recommendedName>
        <fullName evidence="2">Glycoamylase-like domain-containing protein</fullName>
    </recommendedName>
</protein>
<sequence length="547" mass="60793">MNRDRHSDAETNHTQGLLQGPSTPCGHRFPSRSSARFGHLSLSRLVLGLTVIAAILAGCGAPRTESRKESAPPQPLHETVFLDSLEAKTFRFFWDHTAPESGLSPDRYPTESFVSVAASGFALTAYPIGAERGYVTREQAAERVRSALDYFLQAPQGDTPAGTIGYRGFFYHFLHPEDGTRFETVELSTVDTALFLAGALFCQSYFDGPSETEREIRALADSLYFRVEWDWATPRPPLVSHGWKPEEGHLPYDWGGYSEASILYVLALASPTHPIPANCWEDGWTQGYNWGSYYGQEHLGFSPLFGHQYSHVWIDFRGIQDRYMRAKGIDYFENSRRAVLAQRAYAIENPNQWVGYGERMWGLTACDGPLHTEQTVLGTPRQFETYWARGASFTYVNDDGTIAPTAMAASLPFAPEVVVPDLLAMYEDHPHVWSDYGFLDAFNPSFDFEIPVQHGRVVPGRGWVDTDYLGIDQGPIVAMIENYRTGLVWEYMKRNPHIVRGLRAAGFTGGWLEEAASGSGAAREPGGSKDPRSPGEPGTPVPTGDGR</sequence>
<name>A0A956SEP4_UNCEI</name>
<feature type="domain" description="Glycoamylase-like" evidence="2">
    <location>
        <begin position="251"/>
        <end position="496"/>
    </location>
</feature>
<feature type="compositionally biased region" description="Polar residues" evidence="1">
    <location>
        <begin position="12"/>
        <end position="22"/>
    </location>
</feature>
<feature type="compositionally biased region" description="Low complexity" evidence="1">
    <location>
        <begin position="515"/>
        <end position="525"/>
    </location>
</feature>
<reference evidence="3" key="2">
    <citation type="journal article" date="2021" name="Microbiome">
        <title>Successional dynamics and alternative stable states in a saline activated sludge microbial community over 9 years.</title>
        <authorList>
            <person name="Wang Y."/>
            <person name="Ye J."/>
            <person name="Ju F."/>
            <person name="Liu L."/>
            <person name="Boyd J.A."/>
            <person name="Deng Y."/>
            <person name="Parks D.H."/>
            <person name="Jiang X."/>
            <person name="Yin X."/>
            <person name="Woodcroft B.J."/>
            <person name="Tyson G.W."/>
            <person name="Hugenholtz P."/>
            <person name="Polz M.F."/>
            <person name="Zhang T."/>
        </authorList>
    </citation>
    <scope>NUCLEOTIDE SEQUENCE</scope>
    <source>
        <strain evidence="3">HKST-UBA02</strain>
    </source>
</reference>
<feature type="region of interest" description="Disordered" evidence="1">
    <location>
        <begin position="515"/>
        <end position="547"/>
    </location>
</feature>
<proteinExistence type="predicted"/>
<accession>A0A956SEP4</accession>
<organism evidence="3 4">
    <name type="scientific">Eiseniibacteriota bacterium</name>
    <dbReference type="NCBI Taxonomy" id="2212470"/>
    <lineage>
        <taxon>Bacteria</taxon>
        <taxon>Candidatus Eiseniibacteriota</taxon>
    </lineage>
</organism>
<evidence type="ECO:0000313" key="3">
    <source>
        <dbReference type="EMBL" id="MCA9755528.1"/>
    </source>
</evidence>
<comment type="caution">
    <text evidence="3">The sequence shown here is derived from an EMBL/GenBank/DDBJ whole genome shotgun (WGS) entry which is preliminary data.</text>
</comment>
<gene>
    <name evidence="3" type="ORF">KDA27_06980</name>
</gene>
<dbReference type="AlphaFoldDB" id="A0A956SEP4"/>
<dbReference type="Gene3D" id="1.50.10.140">
    <property type="match status" value="1"/>
</dbReference>
<reference evidence="3" key="1">
    <citation type="submission" date="2020-04" db="EMBL/GenBank/DDBJ databases">
        <authorList>
            <person name="Zhang T."/>
        </authorList>
    </citation>
    <scope>NUCLEOTIDE SEQUENCE</scope>
    <source>
        <strain evidence="3">HKST-UBA02</strain>
    </source>
</reference>
<evidence type="ECO:0000256" key="1">
    <source>
        <dbReference type="SAM" id="MobiDB-lite"/>
    </source>
</evidence>
<dbReference type="InterPro" id="IPR016883">
    <property type="entry name" value="UCP028431"/>
</dbReference>
<dbReference type="PIRSF" id="PIRSF028431">
    <property type="entry name" value="UCP028431"/>
    <property type="match status" value="1"/>
</dbReference>
<evidence type="ECO:0000259" key="2">
    <source>
        <dbReference type="Pfam" id="PF10091"/>
    </source>
</evidence>
<dbReference type="InterPro" id="IPR019282">
    <property type="entry name" value="Glycoamylase-like_cons_dom"/>
</dbReference>
<feature type="region of interest" description="Disordered" evidence="1">
    <location>
        <begin position="1"/>
        <end position="30"/>
    </location>
</feature>
<dbReference type="Pfam" id="PF10091">
    <property type="entry name" value="Glycoamylase"/>
    <property type="match status" value="1"/>
</dbReference>
<feature type="compositionally biased region" description="Basic and acidic residues" evidence="1">
    <location>
        <begin position="1"/>
        <end position="11"/>
    </location>
</feature>